<protein>
    <recommendedName>
        <fullName evidence="4">Nucleoporin Nup133/Nup155-like N-terminal domain-containing protein</fullName>
    </recommendedName>
</protein>
<dbReference type="SUPFAM" id="SSF50978">
    <property type="entry name" value="WD40 repeat-like"/>
    <property type="match status" value="1"/>
</dbReference>
<feature type="domain" description="Nucleoporin Nup133/Nup155-like N-terminal" evidence="4">
    <location>
        <begin position="25"/>
        <end position="71"/>
    </location>
</feature>
<dbReference type="Proteomes" id="UP000092460">
    <property type="component" value="Unassembled WGS sequence"/>
</dbReference>
<keyword evidence="6" id="KW-1185">Reference proteome</keyword>
<dbReference type="AlphaFoldDB" id="A0A1B0AQ02"/>
<dbReference type="GO" id="GO:0017056">
    <property type="term" value="F:structural constituent of nuclear pore"/>
    <property type="evidence" value="ECO:0007669"/>
    <property type="project" value="InterPro"/>
</dbReference>
<dbReference type="VEuPathDB" id="VectorBase:GPPI004381"/>
<comment type="subcellular location">
    <subcellularLocation>
        <location evidence="1">Nucleus</location>
    </subcellularLocation>
</comment>
<name>A0A1B0AQ02_9MUSC</name>
<dbReference type="EMBL" id="JXJN01001628">
    <property type="status" value="NOT_ANNOTATED_CDS"/>
    <property type="molecule type" value="Genomic_DNA"/>
</dbReference>
<keyword evidence="2" id="KW-0813">Transport</keyword>
<evidence type="ECO:0000259" key="4">
    <source>
        <dbReference type="Pfam" id="PF08801"/>
    </source>
</evidence>
<dbReference type="PANTHER" id="PTHR10350">
    <property type="entry name" value="NUCLEAR PORE COMPLEX PROTEIN NUP155"/>
    <property type="match status" value="1"/>
</dbReference>
<sequence>MATASGLNDYDYQTLSSLSISHKQLNQVQTISKISIRPEILEHFKHIKCQCMMGLSPEIGRTWLIIDSEIYDSNRNNNFGGHIWRCNKNCFITPRSIPSRTTFQEIQLMIKPIFTLDTDNVAINVLQGSNDGRIFFGGRDGNLYEIAYQAESTWFGKRCEKVNHSQSIISYMVPSFLKVFSVKINPIVHVAIDNSRQSLYVLTEKGSIEAWDMDRDCNTMRRIAKLTQNEIVQSASNIVKYVCQHLKIRTTSNIILLFHFSYRTVDPTVFKGIKSICPLSIDDCANLHLLAITQCGVRLSFSITFLTLTQMQRMSQILPSVPPIAQQQSRTKVRSGMCPSSSLPPSSASSIKCPLDPKRHSGLYLIYVRLPPCYAPNTTFNKPRQIHSAQYSEGTLLLASTPQQDQDILWSTFCCAYGRIIILEYGSV</sequence>
<feature type="domain" description="Nucleoporin Nup133/Nup155-like N-terminal" evidence="4">
    <location>
        <begin position="102"/>
        <end position="412"/>
    </location>
</feature>
<evidence type="ECO:0000256" key="1">
    <source>
        <dbReference type="ARBA" id="ARBA00004123"/>
    </source>
</evidence>
<dbReference type="InterPro" id="IPR014908">
    <property type="entry name" value="Nucleoporin_Nup133/Nup155_N"/>
</dbReference>
<evidence type="ECO:0000313" key="6">
    <source>
        <dbReference type="Proteomes" id="UP000092460"/>
    </source>
</evidence>
<dbReference type="EnsemblMetazoa" id="GPPI004381-RA">
    <property type="protein sequence ID" value="GPPI004381-PA"/>
    <property type="gene ID" value="GPPI004381"/>
</dbReference>
<dbReference type="STRING" id="67801.A0A1B0AQ02"/>
<proteinExistence type="predicted"/>
<keyword evidence="3" id="KW-0539">Nucleus</keyword>
<evidence type="ECO:0000256" key="2">
    <source>
        <dbReference type="ARBA" id="ARBA00022448"/>
    </source>
</evidence>
<dbReference type="GO" id="GO:0044611">
    <property type="term" value="C:nuclear pore inner ring"/>
    <property type="evidence" value="ECO:0007669"/>
    <property type="project" value="TreeGrafter"/>
</dbReference>
<reference evidence="6" key="1">
    <citation type="submission" date="2015-01" db="EMBL/GenBank/DDBJ databases">
        <authorList>
            <person name="Aksoy S."/>
            <person name="Warren W."/>
            <person name="Wilson R.K."/>
        </authorList>
    </citation>
    <scope>NUCLEOTIDE SEQUENCE [LARGE SCALE GENOMIC DNA]</scope>
    <source>
        <strain evidence="6">IAEA</strain>
    </source>
</reference>
<dbReference type="InterPro" id="IPR004870">
    <property type="entry name" value="Nucleoporin_Nup155"/>
</dbReference>
<evidence type="ECO:0000313" key="5">
    <source>
        <dbReference type="EnsemblMetazoa" id="GPPI004381-PA"/>
    </source>
</evidence>
<dbReference type="GO" id="GO:0006405">
    <property type="term" value="P:RNA export from nucleus"/>
    <property type="evidence" value="ECO:0007669"/>
    <property type="project" value="TreeGrafter"/>
</dbReference>
<dbReference type="InterPro" id="IPR036322">
    <property type="entry name" value="WD40_repeat_dom_sf"/>
</dbReference>
<dbReference type="GO" id="GO:0006606">
    <property type="term" value="P:protein import into nucleus"/>
    <property type="evidence" value="ECO:0007669"/>
    <property type="project" value="TreeGrafter"/>
</dbReference>
<reference evidence="5" key="2">
    <citation type="submission" date="2020-05" db="UniProtKB">
        <authorList>
            <consortium name="EnsemblMetazoa"/>
        </authorList>
    </citation>
    <scope>IDENTIFICATION</scope>
    <source>
        <strain evidence="5">IAEA</strain>
    </source>
</reference>
<dbReference type="PANTHER" id="PTHR10350:SF6">
    <property type="entry name" value="NUCLEAR PORE COMPLEX PROTEIN NUP155"/>
    <property type="match status" value="1"/>
</dbReference>
<accession>A0A1B0AQ02</accession>
<evidence type="ECO:0000256" key="3">
    <source>
        <dbReference type="ARBA" id="ARBA00023242"/>
    </source>
</evidence>
<organism evidence="5 6">
    <name type="scientific">Glossina palpalis gambiensis</name>
    <dbReference type="NCBI Taxonomy" id="67801"/>
    <lineage>
        <taxon>Eukaryota</taxon>
        <taxon>Metazoa</taxon>
        <taxon>Ecdysozoa</taxon>
        <taxon>Arthropoda</taxon>
        <taxon>Hexapoda</taxon>
        <taxon>Insecta</taxon>
        <taxon>Pterygota</taxon>
        <taxon>Neoptera</taxon>
        <taxon>Endopterygota</taxon>
        <taxon>Diptera</taxon>
        <taxon>Brachycera</taxon>
        <taxon>Muscomorpha</taxon>
        <taxon>Hippoboscoidea</taxon>
        <taxon>Glossinidae</taxon>
        <taxon>Glossina</taxon>
    </lineage>
</organism>
<dbReference type="Pfam" id="PF08801">
    <property type="entry name" value="Nucleoporin_N"/>
    <property type="match status" value="2"/>
</dbReference>
<dbReference type="GO" id="GO:0036228">
    <property type="term" value="P:protein localization to nuclear inner membrane"/>
    <property type="evidence" value="ECO:0007669"/>
    <property type="project" value="TreeGrafter"/>
</dbReference>
<dbReference type="GO" id="GO:0000972">
    <property type="term" value="P:transcription-dependent tethering of RNA polymerase II gene DNA at nuclear periphery"/>
    <property type="evidence" value="ECO:0007669"/>
    <property type="project" value="TreeGrafter"/>
</dbReference>